<feature type="compositionally biased region" description="Polar residues" evidence="1">
    <location>
        <begin position="436"/>
        <end position="447"/>
    </location>
</feature>
<feature type="compositionally biased region" description="Low complexity" evidence="1">
    <location>
        <begin position="404"/>
        <end position="414"/>
    </location>
</feature>
<dbReference type="PANTHER" id="PTHR33223:SF6">
    <property type="entry name" value="CCHC-TYPE DOMAIN-CONTAINING PROTEIN"/>
    <property type="match status" value="1"/>
</dbReference>
<feature type="region of interest" description="Disordered" evidence="1">
    <location>
        <begin position="299"/>
        <end position="323"/>
    </location>
</feature>
<feature type="chain" id="PRO_5011999946" evidence="2">
    <location>
        <begin position="16"/>
        <end position="956"/>
    </location>
</feature>
<dbReference type="PhylomeDB" id="E9HBZ9"/>
<dbReference type="HOGENOM" id="CLU_308637_0_0_1"/>
<sequence length="956" mass="106665">MFLFLMNSIVHVVDVHPSPSTSVDSVDIEHFNSIVHAVDVHPPPTNSLETVDSEHCNPFSRPDDESLLVPCNNDLAREKVSSKFSDKALRTREYSEISKRLRSFSGYEKLEKLDKTPPHKFWAHGRSARLEVNQIPITSSPQNSPSQHTSSLNSSFRKSPVGSFTNRVAHFLRKRTSDGSEVSQSHTPNISERSGGQDCTVPSPNQSASISCFGSKERTGAEEGFQIRQSAGLGTTDSVVAGSSGLGNESNPDRLNGVDGINARSGRAQREEESPEEIIRACSDPSKDRLTVATLSGGLARAGKTSSDVSSRAGSESSRVSRLRAKRRKGIFRFLTKKRTARTRRGRGLSQPCKGGWKHLFLLKRKSSKLPKHISRKYSKDRDLLNGSQQDNSSSASPFRDSQIKQQIKPSSSSKEPESSSGTVREHSLEGGKGDLTTSSRVNNSPSGRELPADRQENQTKSGSTEKNPSTIDRIQTKNNVRSTGTTAWNLRIDPDIIEMASSNNHGCARVSELSDFAKSQHTRSSLHSLSFFSGGPLQRFDSWVDTFEKIVSNSGFSDEEVILELYKKMTDRAQKVTKYVLESGADEYATVKDRLMDHFHGDETAEKYLKKFKKASRKPGEKIYDFAIRLKEIFKYAYPDAYTQDSFQIILQQKFIDGLDEKLQMKVKYKAFKTFDELVSEARKYSIRLETIEGSKRIPEFVNVINKPPDSKLRESLEMVELKQLVEKQNESVNALVAALKDGSKPVVATGTEQSEMSSYIQELSKAVDFLLRKNKSDTWPTSVRNGHRWVILIYQGLHPIRETIRYQLFSRRSRGTCSKPDFDLYDVHDKKLDTLGLVTLPIYYGGTQLLQEFVVTDGISEDCILGWDAIRSHGFTVDGENQSIYLAREASGQVASPEISIVSKQRVKVPRQSILVIEAKTKGSFPYVPSTAAFVFSQADKLPKGCRVRVPTTT</sequence>
<evidence type="ECO:0000313" key="3">
    <source>
        <dbReference type="EMBL" id="EFX70679.1"/>
    </source>
</evidence>
<dbReference type="eggNOG" id="ENOG502T0XD">
    <property type="taxonomic scope" value="Eukaryota"/>
</dbReference>
<dbReference type="PANTHER" id="PTHR33223">
    <property type="entry name" value="CCHC-TYPE DOMAIN-CONTAINING PROTEIN"/>
    <property type="match status" value="1"/>
</dbReference>
<feature type="compositionally biased region" description="Low complexity" evidence="1">
    <location>
        <begin position="306"/>
        <end position="320"/>
    </location>
</feature>
<gene>
    <name evidence="3" type="ORF">DAPPUDRAFT_309312</name>
</gene>
<dbReference type="KEGG" id="dpx:DAPPUDRAFT_309312"/>
<reference evidence="3 4" key="1">
    <citation type="journal article" date="2011" name="Science">
        <title>The ecoresponsive genome of Daphnia pulex.</title>
        <authorList>
            <person name="Colbourne J.K."/>
            <person name="Pfrender M.E."/>
            <person name="Gilbert D."/>
            <person name="Thomas W.K."/>
            <person name="Tucker A."/>
            <person name="Oakley T.H."/>
            <person name="Tokishita S."/>
            <person name="Aerts A."/>
            <person name="Arnold G.J."/>
            <person name="Basu M.K."/>
            <person name="Bauer D.J."/>
            <person name="Caceres C.E."/>
            <person name="Carmel L."/>
            <person name="Casola C."/>
            <person name="Choi J.H."/>
            <person name="Detter J.C."/>
            <person name="Dong Q."/>
            <person name="Dusheyko S."/>
            <person name="Eads B.D."/>
            <person name="Frohlich T."/>
            <person name="Geiler-Samerotte K.A."/>
            <person name="Gerlach D."/>
            <person name="Hatcher P."/>
            <person name="Jogdeo S."/>
            <person name="Krijgsveld J."/>
            <person name="Kriventseva E.V."/>
            <person name="Kultz D."/>
            <person name="Laforsch C."/>
            <person name="Lindquist E."/>
            <person name="Lopez J."/>
            <person name="Manak J.R."/>
            <person name="Muller J."/>
            <person name="Pangilinan J."/>
            <person name="Patwardhan R.P."/>
            <person name="Pitluck S."/>
            <person name="Pritham E.J."/>
            <person name="Rechtsteiner A."/>
            <person name="Rho M."/>
            <person name="Rogozin I.B."/>
            <person name="Sakarya O."/>
            <person name="Salamov A."/>
            <person name="Schaack S."/>
            <person name="Shapiro H."/>
            <person name="Shiga Y."/>
            <person name="Skalitzky C."/>
            <person name="Smith Z."/>
            <person name="Souvorov A."/>
            <person name="Sung W."/>
            <person name="Tang Z."/>
            <person name="Tsuchiya D."/>
            <person name="Tu H."/>
            <person name="Vos H."/>
            <person name="Wang M."/>
            <person name="Wolf Y.I."/>
            <person name="Yamagata H."/>
            <person name="Yamada T."/>
            <person name="Ye Y."/>
            <person name="Shaw J.R."/>
            <person name="Andrews J."/>
            <person name="Crease T.J."/>
            <person name="Tang H."/>
            <person name="Lucas S.M."/>
            <person name="Robertson H.M."/>
            <person name="Bork P."/>
            <person name="Koonin E.V."/>
            <person name="Zdobnov E.M."/>
            <person name="Grigoriev I.V."/>
            <person name="Lynch M."/>
            <person name="Boore J.L."/>
        </authorList>
    </citation>
    <scope>NUCLEOTIDE SEQUENCE [LARGE SCALE GENOMIC DNA]</scope>
</reference>
<dbReference type="EMBL" id="GL732618">
    <property type="protein sequence ID" value="EFX70679.1"/>
    <property type="molecule type" value="Genomic_DNA"/>
</dbReference>
<feature type="signal peptide" evidence="2">
    <location>
        <begin position="1"/>
        <end position="15"/>
    </location>
</feature>
<keyword evidence="4" id="KW-1185">Reference proteome</keyword>
<feature type="region of interest" description="Disordered" evidence="1">
    <location>
        <begin position="227"/>
        <end position="275"/>
    </location>
</feature>
<proteinExistence type="predicted"/>
<evidence type="ECO:0000256" key="1">
    <source>
        <dbReference type="SAM" id="MobiDB-lite"/>
    </source>
</evidence>
<feature type="compositionally biased region" description="Basic and acidic residues" evidence="1">
    <location>
        <begin position="424"/>
        <end position="433"/>
    </location>
</feature>
<organism evidence="3 4">
    <name type="scientific">Daphnia pulex</name>
    <name type="common">Water flea</name>
    <dbReference type="NCBI Taxonomy" id="6669"/>
    <lineage>
        <taxon>Eukaryota</taxon>
        <taxon>Metazoa</taxon>
        <taxon>Ecdysozoa</taxon>
        <taxon>Arthropoda</taxon>
        <taxon>Crustacea</taxon>
        <taxon>Branchiopoda</taxon>
        <taxon>Diplostraca</taxon>
        <taxon>Cladocera</taxon>
        <taxon>Anomopoda</taxon>
        <taxon>Daphniidae</taxon>
        <taxon>Daphnia</taxon>
    </lineage>
</organism>
<evidence type="ECO:0000256" key="2">
    <source>
        <dbReference type="SAM" id="SignalP"/>
    </source>
</evidence>
<dbReference type="InterPro" id="IPR021109">
    <property type="entry name" value="Peptidase_aspartic_dom_sf"/>
</dbReference>
<dbReference type="Proteomes" id="UP000000305">
    <property type="component" value="Unassembled WGS sequence"/>
</dbReference>
<evidence type="ECO:0000313" key="4">
    <source>
        <dbReference type="Proteomes" id="UP000000305"/>
    </source>
</evidence>
<dbReference type="InParanoid" id="E9HBZ9"/>
<feature type="compositionally biased region" description="Polar residues" evidence="1">
    <location>
        <begin position="227"/>
        <end position="238"/>
    </location>
</feature>
<dbReference type="AlphaFoldDB" id="E9HBZ9"/>
<accession>E9HBZ9</accession>
<feature type="region of interest" description="Disordered" evidence="1">
    <location>
        <begin position="372"/>
        <end position="474"/>
    </location>
</feature>
<keyword evidence="2" id="KW-0732">Signal</keyword>
<feature type="compositionally biased region" description="Polar residues" evidence="1">
    <location>
        <begin position="459"/>
        <end position="474"/>
    </location>
</feature>
<feature type="compositionally biased region" description="Polar residues" evidence="1">
    <location>
        <begin position="179"/>
        <end position="194"/>
    </location>
</feature>
<protein>
    <submittedName>
        <fullName evidence="3">Uncharacterized protein</fullName>
    </submittedName>
</protein>
<dbReference type="OrthoDB" id="425619at2759"/>
<feature type="compositionally biased region" description="Polar residues" evidence="1">
    <location>
        <begin position="200"/>
        <end position="211"/>
    </location>
</feature>
<feature type="region of interest" description="Disordered" evidence="1">
    <location>
        <begin position="174"/>
        <end position="211"/>
    </location>
</feature>
<name>E9HBZ9_DAPPU</name>
<feature type="compositionally biased region" description="Polar residues" evidence="1">
    <location>
        <begin position="386"/>
        <end position="397"/>
    </location>
</feature>
<feature type="region of interest" description="Disordered" evidence="1">
    <location>
        <begin position="137"/>
        <end position="161"/>
    </location>
</feature>
<dbReference type="Gene3D" id="2.40.70.10">
    <property type="entry name" value="Acid Proteases"/>
    <property type="match status" value="1"/>
</dbReference>